<evidence type="ECO:0000313" key="3">
    <source>
        <dbReference type="Proteomes" id="UP000580474"/>
    </source>
</evidence>
<dbReference type="Gene3D" id="3.30.9.10">
    <property type="entry name" value="D-Amino Acid Oxidase, subunit A, domain 2"/>
    <property type="match status" value="1"/>
</dbReference>
<dbReference type="Proteomes" id="UP000580474">
    <property type="component" value="Unassembled WGS sequence"/>
</dbReference>
<feature type="domain" description="FAD dependent oxidoreductase" evidence="1">
    <location>
        <begin position="41"/>
        <end position="404"/>
    </location>
</feature>
<evidence type="ECO:0000259" key="1">
    <source>
        <dbReference type="Pfam" id="PF01266"/>
    </source>
</evidence>
<dbReference type="PANTHER" id="PTHR13847">
    <property type="entry name" value="SARCOSINE DEHYDROGENASE-RELATED"/>
    <property type="match status" value="1"/>
</dbReference>
<gene>
    <name evidence="2" type="ORF">BJ969_002275</name>
</gene>
<dbReference type="InterPro" id="IPR006076">
    <property type="entry name" value="FAD-dep_OxRdtase"/>
</dbReference>
<dbReference type="Pfam" id="PF01266">
    <property type="entry name" value="DAO"/>
    <property type="match status" value="1"/>
</dbReference>
<organism evidence="2 3">
    <name type="scientific">Saccharopolyspora gloriosae</name>
    <dbReference type="NCBI Taxonomy" id="455344"/>
    <lineage>
        <taxon>Bacteria</taxon>
        <taxon>Bacillati</taxon>
        <taxon>Actinomycetota</taxon>
        <taxon>Actinomycetes</taxon>
        <taxon>Pseudonocardiales</taxon>
        <taxon>Pseudonocardiaceae</taxon>
        <taxon>Saccharopolyspora</taxon>
    </lineage>
</organism>
<dbReference type="InterPro" id="IPR036188">
    <property type="entry name" value="FAD/NAD-bd_sf"/>
</dbReference>
<dbReference type="PANTHER" id="PTHR13847:SF281">
    <property type="entry name" value="FAD DEPENDENT OXIDOREDUCTASE DOMAIN-CONTAINING PROTEIN"/>
    <property type="match status" value="1"/>
</dbReference>
<name>A0A840NLQ5_9PSEU</name>
<evidence type="ECO:0000313" key="2">
    <source>
        <dbReference type="EMBL" id="MBB5069187.1"/>
    </source>
</evidence>
<dbReference type="Gene3D" id="3.50.50.60">
    <property type="entry name" value="FAD/NAD(P)-binding domain"/>
    <property type="match status" value="1"/>
</dbReference>
<dbReference type="EMBL" id="JACHIV010000001">
    <property type="protein sequence ID" value="MBB5069187.1"/>
    <property type="molecule type" value="Genomic_DNA"/>
</dbReference>
<dbReference type="RefSeq" id="WP_343071344.1">
    <property type="nucleotide sequence ID" value="NZ_JACHIV010000001.1"/>
</dbReference>
<protein>
    <submittedName>
        <fullName evidence="2">Glycine/D-amino acid oxidase-like deaminating enzyme</fullName>
    </submittedName>
</protein>
<dbReference type="SUPFAM" id="SSF51905">
    <property type="entry name" value="FAD/NAD(P)-binding domain"/>
    <property type="match status" value="1"/>
</dbReference>
<dbReference type="GO" id="GO:0005737">
    <property type="term" value="C:cytoplasm"/>
    <property type="evidence" value="ECO:0007669"/>
    <property type="project" value="TreeGrafter"/>
</dbReference>
<keyword evidence="3" id="KW-1185">Reference proteome</keyword>
<accession>A0A840NLQ5</accession>
<dbReference type="AlphaFoldDB" id="A0A840NLQ5"/>
<proteinExistence type="predicted"/>
<sequence length="469" mass="50087">MVAVTGPPVGDALADAEPAAFWPDRTPVAPRAPLPGSESADLVVVGAGLTGLWTAVLAKQRDPELDVLVLEAGRVGSGGSARSGGFLSESLTHGLAHGAQLWPAEIGALVELGRRNLREIGEFVESEGIDADLRWCGKTAVATEPHQVGELRDEADLYREHGFPAVFQGAGGVRADLRSDSFRAGLRLPDAGGLVDPAKLVGGLVAAAERLGVRVHERSPVGSVRSRGGGLRLRCPQGTVRARRAVLATNAFPAPLRRLRRRVLPIWDYVLVTEPLSAAAWDSLGWHDRQGVTDSHNLFHYFRPTPDGRILWGGGAAEYYFGGRTAPALAARPEPHRRLATTFFATFPQLEGTRFSHRWGGPIDATTRSTPVFGTALAGRVAYAAGFTGLGVAASRFGGQVVLDLLAGAATERTRCALVRTRPLPYPPEPLRWPLVRATHRALERADAAAGERGRWLRLLDRHGLGLGS</sequence>
<reference evidence="2 3" key="1">
    <citation type="submission" date="2020-08" db="EMBL/GenBank/DDBJ databases">
        <title>Sequencing the genomes of 1000 actinobacteria strains.</title>
        <authorList>
            <person name="Klenk H.-P."/>
        </authorList>
    </citation>
    <scope>NUCLEOTIDE SEQUENCE [LARGE SCALE GENOMIC DNA]</scope>
    <source>
        <strain evidence="2 3">DSM 45582</strain>
    </source>
</reference>
<comment type="caution">
    <text evidence="2">The sequence shown here is derived from an EMBL/GenBank/DDBJ whole genome shotgun (WGS) entry which is preliminary data.</text>
</comment>